<dbReference type="PANTHER" id="PTHR35797:SF1">
    <property type="entry name" value="PROTEASE"/>
    <property type="match status" value="1"/>
</dbReference>
<keyword evidence="2" id="KW-1133">Transmembrane helix</keyword>
<dbReference type="EMBL" id="JBHMAU010000068">
    <property type="protein sequence ID" value="MFB9776969.1"/>
    <property type="molecule type" value="Genomic_DNA"/>
</dbReference>
<feature type="transmembrane region" description="Helical" evidence="2">
    <location>
        <begin position="35"/>
        <end position="55"/>
    </location>
</feature>
<protein>
    <submittedName>
        <fullName evidence="4">CPBP family intramembrane glutamic endopeptidase</fullName>
        <ecNumber evidence="4">3.4.-.-</ecNumber>
    </submittedName>
</protein>
<organism evidence="4 5">
    <name type="scientific">Brevibacterium otitidis</name>
    <dbReference type="NCBI Taxonomy" id="53364"/>
    <lineage>
        <taxon>Bacteria</taxon>
        <taxon>Bacillati</taxon>
        <taxon>Actinomycetota</taxon>
        <taxon>Actinomycetes</taxon>
        <taxon>Micrococcales</taxon>
        <taxon>Brevibacteriaceae</taxon>
        <taxon>Brevibacterium</taxon>
    </lineage>
</organism>
<dbReference type="InterPro" id="IPR042150">
    <property type="entry name" value="MmRce1-like"/>
</dbReference>
<evidence type="ECO:0000259" key="3">
    <source>
        <dbReference type="Pfam" id="PF02517"/>
    </source>
</evidence>
<feature type="transmembrane region" description="Helical" evidence="2">
    <location>
        <begin position="335"/>
        <end position="354"/>
    </location>
</feature>
<dbReference type="EC" id="3.4.-.-" evidence="4"/>
<dbReference type="Proteomes" id="UP001589707">
    <property type="component" value="Unassembled WGS sequence"/>
</dbReference>
<accession>A0ABV5X3G4</accession>
<evidence type="ECO:0000313" key="4">
    <source>
        <dbReference type="EMBL" id="MFB9776969.1"/>
    </source>
</evidence>
<comment type="caution">
    <text evidence="4">The sequence shown here is derived from an EMBL/GenBank/DDBJ whole genome shotgun (WGS) entry which is preliminary data.</text>
</comment>
<evidence type="ECO:0000313" key="5">
    <source>
        <dbReference type="Proteomes" id="UP001589707"/>
    </source>
</evidence>
<feature type="transmembrane region" description="Helical" evidence="2">
    <location>
        <begin position="149"/>
        <end position="175"/>
    </location>
</feature>
<keyword evidence="4" id="KW-0378">Hydrolase</keyword>
<feature type="region of interest" description="Disordered" evidence="1">
    <location>
        <begin position="1"/>
        <end position="21"/>
    </location>
</feature>
<sequence length="364" mass="38371">MTHSPAAPGQPAPEPPAPGQAALPQEPVFGSWRGIFIFCLLAYGLAWLVVLPLWLNYDLFFGPGSPAGQLANTDPEAPPTGEALVAGLVPLVLLSLMMLTPALSALFVMRTVEKVPVRQTFAALGAGSLRCPDGSRANHNGRQHPFVRVLLFSFLAVGLAFILVVIAGLVAPLLGGFEPDWQMTAVREQMAEAGLALPLVLLVLLQIVQVVIGAFIPNGVLALGEELGWRGYLTAALRRRGMGNVAMIIVSGAIWGAWHAPVLLLGHNFDTRSPISIPVMMAGCICFGAVLTWLREISGSIWPAAIGHGAFNAAASISIMIAVDAAWDRPIIANPLGVSGWIVIGPAAVILFLITGRHSRTHAA</sequence>
<reference evidence="4 5" key="1">
    <citation type="submission" date="2024-09" db="EMBL/GenBank/DDBJ databases">
        <authorList>
            <person name="Sun Q."/>
            <person name="Mori K."/>
        </authorList>
    </citation>
    <scope>NUCLEOTIDE SEQUENCE [LARGE SCALE GENOMIC DNA]</scope>
    <source>
        <strain evidence="4 5">JCM 11683</strain>
    </source>
</reference>
<feature type="transmembrane region" description="Helical" evidence="2">
    <location>
        <begin position="83"/>
        <end position="108"/>
    </location>
</feature>
<keyword evidence="5" id="KW-1185">Reference proteome</keyword>
<feature type="compositionally biased region" description="Pro residues" evidence="1">
    <location>
        <begin position="8"/>
        <end position="18"/>
    </location>
</feature>
<feature type="domain" description="CAAX prenyl protease 2/Lysostaphin resistance protein A-like" evidence="3">
    <location>
        <begin position="218"/>
        <end position="313"/>
    </location>
</feature>
<feature type="transmembrane region" description="Helical" evidence="2">
    <location>
        <begin position="275"/>
        <end position="294"/>
    </location>
</feature>
<feature type="transmembrane region" description="Helical" evidence="2">
    <location>
        <begin position="195"/>
        <end position="224"/>
    </location>
</feature>
<evidence type="ECO:0000256" key="1">
    <source>
        <dbReference type="SAM" id="MobiDB-lite"/>
    </source>
</evidence>
<name>A0ABV5X3G4_9MICO</name>
<dbReference type="InterPro" id="IPR003675">
    <property type="entry name" value="Rce1/LyrA-like_dom"/>
</dbReference>
<gene>
    <name evidence="4" type="ORF">ACFFN1_11265</name>
</gene>
<evidence type="ECO:0000256" key="2">
    <source>
        <dbReference type="SAM" id="Phobius"/>
    </source>
</evidence>
<dbReference type="Pfam" id="PF02517">
    <property type="entry name" value="Rce1-like"/>
    <property type="match status" value="1"/>
</dbReference>
<feature type="transmembrane region" description="Helical" evidence="2">
    <location>
        <begin position="245"/>
        <end position="269"/>
    </location>
</feature>
<proteinExistence type="predicted"/>
<dbReference type="RefSeq" id="WP_376840836.1">
    <property type="nucleotide sequence ID" value="NZ_JBHMAU010000068.1"/>
</dbReference>
<dbReference type="GO" id="GO:0016787">
    <property type="term" value="F:hydrolase activity"/>
    <property type="evidence" value="ECO:0007669"/>
    <property type="project" value="UniProtKB-KW"/>
</dbReference>
<keyword evidence="2" id="KW-0812">Transmembrane</keyword>
<dbReference type="PANTHER" id="PTHR35797">
    <property type="entry name" value="PROTEASE-RELATED"/>
    <property type="match status" value="1"/>
</dbReference>
<feature type="transmembrane region" description="Helical" evidence="2">
    <location>
        <begin position="301"/>
        <end position="323"/>
    </location>
</feature>
<keyword evidence="2" id="KW-0472">Membrane</keyword>